<feature type="compositionally biased region" description="Acidic residues" evidence="1">
    <location>
        <begin position="253"/>
        <end position="295"/>
    </location>
</feature>
<evidence type="ECO:0000313" key="3">
    <source>
        <dbReference type="Proteomes" id="UP000515908"/>
    </source>
</evidence>
<dbReference type="Proteomes" id="UP000515908">
    <property type="component" value="Chromosome 28"/>
</dbReference>
<sequence length="295" mass="33201">MKTLFGRSKAEKPGPSQLNSPLLAPQPSHPSQRSYEETSFPLRCYHYHVQQREDVLYPAYSQRAGGRAKIIVLPSIDADSICEPHTRMSATTMRAPETVRRPPPLLKDFFDCFVAGTGQDVRTAMTLERNLPPLNPLQYSRLVPPTSLASFARAVGLPNELQLFNKNNVTNEKEAWAVQHPMKLAIRATRQRPPPRPVRRGARVMVRVAGVDHDVGAPLKRPRDTTAVGSSILPGEELQSEEKQRRSKRQKEEEEEERDSAGEDEVESDFMMQDDDDDYDNDLASDGGDGDDFYM</sequence>
<keyword evidence="3" id="KW-1185">Reference proteome</keyword>
<evidence type="ECO:0000256" key="1">
    <source>
        <dbReference type="SAM" id="MobiDB-lite"/>
    </source>
</evidence>
<organism evidence="2 3">
    <name type="scientific">Angomonas deanei</name>
    <dbReference type="NCBI Taxonomy" id="59799"/>
    <lineage>
        <taxon>Eukaryota</taxon>
        <taxon>Discoba</taxon>
        <taxon>Euglenozoa</taxon>
        <taxon>Kinetoplastea</taxon>
        <taxon>Metakinetoplastina</taxon>
        <taxon>Trypanosomatida</taxon>
        <taxon>Trypanosomatidae</taxon>
        <taxon>Strigomonadinae</taxon>
        <taxon>Angomonas</taxon>
    </lineage>
</organism>
<feature type="region of interest" description="Disordered" evidence="1">
    <location>
        <begin position="215"/>
        <end position="295"/>
    </location>
</feature>
<protein>
    <submittedName>
        <fullName evidence="2">Uncharacterized protein</fullName>
    </submittedName>
</protein>
<dbReference type="VEuPathDB" id="TriTrypDB:ADEAN_001031900"/>
<evidence type="ECO:0000313" key="2">
    <source>
        <dbReference type="EMBL" id="CAD2222772.1"/>
    </source>
</evidence>
<dbReference type="AlphaFoldDB" id="A0A7G2CWW8"/>
<dbReference type="EMBL" id="LR877172">
    <property type="protein sequence ID" value="CAD2222772.1"/>
    <property type="molecule type" value="Genomic_DNA"/>
</dbReference>
<reference evidence="2 3" key="1">
    <citation type="submission" date="2020-08" db="EMBL/GenBank/DDBJ databases">
        <authorList>
            <person name="Newling K."/>
            <person name="Davey J."/>
            <person name="Forrester S."/>
        </authorList>
    </citation>
    <scope>NUCLEOTIDE SEQUENCE [LARGE SCALE GENOMIC DNA]</scope>
    <source>
        <strain evidence="3">Crithidia deanei Carvalho (ATCC PRA-265)</strain>
    </source>
</reference>
<gene>
    <name evidence="2" type="ORF">ADEAN_001031900</name>
</gene>
<accession>A0A7G2CWW8</accession>
<proteinExistence type="predicted"/>
<name>A0A7G2CWW8_9TRYP</name>
<feature type="region of interest" description="Disordered" evidence="1">
    <location>
        <begin position="1"/>
        <end position="35"/>
    </location>
</feature>